<feature type="domain" description="Glycosyl transferase family 3" evidence="10">
    <location>
        <begin position="75"/>
        <end position="323"/>
    </location>
</feature>
<dbReference type="Proteomes" id="UP001139089">
    <property type="component" value="Unassembled WGS sequence"/>
</dbReference>
<proteinExistence type="inferred from homology"/>
<name>A0A9X1T0S1_9HYPH</name>
<dbReference type="InterPro" id="IPR035902">
    <property type="entry name" value="Nuc_phospho_transferase"/>
</dbReference>
<evidence type="ECO:0000256" key="3">
    <source>
        <dbReference type="ARBA" id="ARBA00022676"/>
    </source>
</evidence>
<evidence type="ECO:0000256" key="8">
    <source>
        <dbReference type="ARBA" id="ARBA00061188"/>
    </source>
</evidence>
<feature type="binding site" evidence="9">
    <location>
        <position position="226"/>
    </location>
    <ligand>
        <name>Mg(2+)</name>
        <dbReference type="ChEBI" id="CHEBI:18420"/>
        <label>1</label>
    </ligand>
</feature>
<evidence type="ECO:0000256" key="6">
    <source>
        <dbReference type="ARBA" id="ARBA00023141"/>
    </source>
</evidence>
<comment type="similarity">
    <text evidence="8">In the C-terminal section; belongs to the anthranilate phosphoribosyltransferase family.</text>
</comment>
<dbReference type="RefSeq" id="WP_231814652.1">
    <property type="nucleotide sequence ID" value="NZ_JAJOZR010000007.1"/>
</dbReference>
<dbReference type="Pfam" id="PF02885">
    <property type="entry name" value="Glycos_trans_3N"/>
    <property type="match status" value="1"/>
</dbReference>
<keyword evidence="2 9" id="KW-0028">Amino-acid biosynthesis</keyword>
<evidence type="ECO:0000259" key="10">
    <source>
        <dbReference type="Pfam" id="PF00591"/>
    </source>
</evidence>
<evidence type="ECO:0000256" key="1">
    <source>
        <dbReference type="ARBA" id="ARBA00004907"/>
    </source>
</evidence>
<comment type="similarity">
    <text evidence="9">Belongs to the anthranilate phosphoribosyltransferase family.</text>
</comment>
<reference evidence="12" key="1">
    <citation type="submission" date="2021-12" db="EMBL/GenBank/DDBJ databases">
        <authorList>
            <person name="Li Y."/>
        </authorList>
    </citation>
    <scope>NUCLEOTIDE SEQUENCE</scope>
    <source>
        <strain evidence="12">DKSPLA3</strain>
    </source>
</reference>
<gene>
    <name evidence="9 12" type="primary">trpD</name>
    <name evidence="12" type="ORF">LRX75_11965</name>
</gene>
<accession>A0A9X1T0S1</accession>
<comment type="catalytic activity">
    <reaction evidence="7 9">
        <text>N-(5-phospho-beta-D-ribosyl)anthranilate + diphosphate = 5-phospho-alpha-D-ribose 1-diphosphate + anthranilate</text>
        <dbReference type="Rhea" id="RHEA:11768"/>
        <dbReference type="ChEBI" id="CHEBI:16567"/>
        <dbReference type="ChEBI" id="CHEBI:18277"/>
        <dbReference type="ChEBI" id="CHEBI:33019"/>
        <dbReference type="ChEBI" id="CHEBI:58017"/>
        <dbReference type="EC" id="2.4.2.18"/>
    </reaction>
</comment>
<keyword evidence="9" id="KW-0460">Magnesium</keyword>
<dbReference type="InterPro" id="IPR036320">
    <property type="entry name" value="Glycosyl_Trfase_fam3_N_dom_sf"/>
</dbReference>
<sequence length="339" mass="34467">MADLKPFIAKAALGQSLDRDDARAAFEIIMSGAATPSQIGGFLMALRVRGETVDEIVGAVGAMRARMLTVDAPDDAIDIVGTGGDGAGTYNISTLASLIVAGAGVPVAKHGNRALSSKSGTADALSCLGVKLDIGPDAIARCIREAGVGFMFAQQHHSAMRHVGPTRVELGTRTIFNLLGPLSNPAGVGRQLVGVFSPQWVVPVAEVLRDLGSVSVWVVHGEGLDEITTTGTTHVAAIENGAIRTFDLTPADFGLPTVDLAALKGGDGAQNAKALGGVLDGDVTPYRDISLANAAAALVISGRAGSLTDGMAMARAALETGAARAALEALVRVSNAKEA</sequence>
<dbReference type="SUPFAM" id="SSF52418">
    <property type="entry name" value="Nucleoside phosphorylase/phosphoribosyltransferase catalytic domain"/>
    <property type="match status" value="1"/>
</dbReference>
<dbReference type="GO" id="GO:0004048">
    <property type="term" value="F:anthranilate phosphoribosyltransferase activity"/>
    <property type="evidence" value="ECO:0007669"/>
    <property type="project" value="UniProtKB-UniRule"/>
</dbReference>
<dbReference type="NCBIfam" id="TIGR01245">
    <property type="entry name" value="trpD"/>
    <property type="match status" value="1"/>
</dbReference>
<evidence type="ECO:0000256" key="7">
    <source>
        <dbReference type="ARBA" id="ARBA00052328"/>
    </source>
</evidence>
<feature type="binding site" evidence="9">
    <location>
        <position position="89"/>
    </location>
    <ligand>
        <name>5-phospho-alpha-D-ribose 1-diphosphate</name>
        <dbReference type="ChEBI" id="CHEBI:58017"/>
    </ligand>
</feature>
<comment type="pathway">
    <text evidence="1 9">Amino-acid biosynthesis; L-tryptophan biosynthesis; L-tryptophan from chorismate: step 2/5.</text>
</comment>
<feature type="binding site" evidence="9">
    <location>
        <position position="121"/>
    </location>
    <ligand>
        <name>5-phospho-alpha-D-ribose 1-diphosphate</name>
        <dbReference type="ChEBI" id="CHEBI:58017"/>
    </ligand>
</feature>
<dbReference type="SUPFAM" id="SSF47648">
    <property type="entry name" value="Nucleoside phosphorylase/phosphoribosyltransferase N-terminal domain"/>
    <property type="match status" value="1"/>
</dbReference>
<dbReference type="InterPro" id="IPR017459">
    <property type="entry name" value="Glycosyl_Trfase_fam3_N_dom"/>
</dbReference>
<keyword evidence="13" id="KW-1185">Reference proteome</keyword>
<evidence type="ECO:0000256" key="9">
    <source>
        <dbReference type="HAMAP-Rule" id="MF_00211"/>
    </source>
</evidence>
<keyword evidence="3 9" id="KW-0328">Glycosyltransferase</keyword>
<comment type="caution">
    <text evidence="9">Lacks conserved residue(s) required for the propagation of feature annotation.</text>
</comment>
<comment type="function">
    <text evidence="9">Catalyzes the transfer of the phosphoribosyl group of 5-phosphorylribose-1-pyrophosphate (PRPP) to anthranilate to yield N-(5'-phosphoribosyl)-anthranilate (PRA).</text>
</comment>
<dbReference type="GO" id="GO:0000162">
    <property type="term" value="P:L-tryptophan biosynthetic process"/>
    <property type="evidence" value="ECO:0007669"/>
    <property type="project" value="UniProtKB-UniRule"/>
</dbReference>
<organism evidence="12 13">
    <name type="scientific">Rhizobium quercicola</name>
    <dbReference type="NCBI Taxonomy" id="2901226"/>
    <lineage>
        <taxon>Bacteria</taxon>
        <taxon>Pseudomonadati</taxon>
        <taxon>Pseudomonadota</taxon>
        <taxon>Alphaproteobacteria</taxon>
        <taxon>Hyphomicrobiales</taxon>
        <taxon>Rhizobiaceae</taxon>
        <taxon>Rhizobium/Agrobacterium group</taxon>
        <taxon>Rhizobium</taxon>
    </lineage>
</organism>
<keyword evidence="5 9" id="KW-0822">Tryptophan biosynthesis</keyword>
<feature type="binding site" evidence="9">
    <location>
        <position position="81"/>
    </location>
    <ligand>
        <name>anthranilate</name>
        <dbReference type="ChEBI" id="CHEBI:16567"/>
        <label>1</label>
    </ligand>
</feature>
<dbReference type="HAMAP" id="MF_00211">
    <property type="entry name" value="TrpD"/>
    <property type="match status" value="1"/>
</dbReference>
<dbReference type="Gene3D" id="1.20.970.10">
    <property type="entry name" value="Transferase, Pyrimidine Nucleoside Phosphorylase, Chain C"/>
    <property type="match status" value="1"/>
</dbReference>
<evidence type="ECO:0000313" key="13">
    <source>
        <dbReference type="Proteomes" id="UP001139089"/>
    </source>
</evidence>
<comment type="cofactor">
    <cofactor evidence="9">
        <name>Mg(2+)</name>
        <dbReference type="ChEBI" id="CHEBI:18420"/>
    </cofactor>
    <text evidence="9">Binds 2 magnesium ions per monomer.</text>
</comment>
<dbReference type="GO" id="GO:0005829">
    <property type="term" value="C:cytosol"/>
    <property type="evidence" value="ECO:0007669"/>
    <property type="project" value="TreeGrafter"/>
</dbReference>
<feature type="binding site" evidence="9">
    <location>
        <begin position="84"/>
        <end position="85"/>
    </location>
    <ligand>
        <name>5-phospho-alpha-D-ribose 1-diphosphate</name>
        <dbReference type="ChEBI" id="CHEBI:58017"/>
    </ligand>
</feature>
<dbReference type="AlphaFoldDB" id="A0A9X1T0S1"/>
<keyword evidence="6 9" id="KW-0057">Aromatic amino acid biosynthesis</keyword>
<dbReference type="PANTHER" id="PTHR43285:SF2">
    <property type="entry name" value="ANTHRANILATE PHOSPHORIBOSYLTRANSFERASE"/>
    <property type="match status" value="1"/>
</dbReference>
<feature type="binding site" evidence="9">
    <location>
        <begin position="91"/>
        <end position="94"/>
    </location>
    <ligand>
        <name>5-phospho-alpha-D-ribose 1-diphosphate</name>
        <dbReference type="ChEBI" id="CHEBI:58017"/>
    </ligand>
</feature>
<feature type="binding site" evidence="9">
    <location>
        <position position="226"/>
    </location>
    <ligand>
        <name>Mg(2+)</name>
        <dbReference type="ChEBI" id="CHEBI:18420"/>
        <label>2</label>
    </ligand>
</feature>
<evidence type="ECO:0000256" key="5">
    <source>
        <dbReference type="ARBA" id="ARBA00022822"/>
    </source>
</evidence>
<dbReference type="InterPro" id="IPR000312">
    <property type="entry name" value="Glycosyl_Trfase_fam3"/>
</dbReference>
<dbReference type="Gene3D" id="3.40.1030.10">
    <property type="entry name" value="Nucleoside phosphorylase/phosphoribosyltransferase catalytic domain"/>
    <property type="match status" value="1"/>
</dbReference>
<keyword evidence="9" id="KW-0479">Metal-binding</keyword>
<feature type="binding site" evidence="9">
    <location>
        <position position="112"/>
    </location>
    <ligand>
        <name>anthranilate</name>
        <dbReference type="ChEBI" id="CHEBI:16567"/>
        <label>1</label>
    </ligand>
</feature>
<dbReference type="EMBL" id="JAJOZR010000007">
    <property type="protein sequence ID" value="MCD7109752.1"/>
    <property type="molecule type" value="Genomic_DNA"/>
</dbReference>
<comment type="subunit">
    <text evidence="9">Homodimer.</text>
</comment>
<feature type="binding site" evidence="9">
    <location>
        <position position="93"/>
    </location>
    <ligand>
        <name>Mg(2+)</name>
        <dbReference type="ChEBI" id="CHEBI:18420"/>
        <label>1</label>
    </ligand>
</feature>
<dbReference type="InterPro" id="IPR005940">
    <property type="entry name" value="Anthranilate_Pribosyl_Tfrase"/>
</dbReference>
<dbReference type="GO" id="GO:0000287">
    <property type="term" value="F:magnesium ion binding"/>
    <property type="evidence" value="ECO:0007669"/>
    <property type="project" value="UniProtKB-UniRule"/>
</dbReference>
<feature type="binding site" evidence="9">
    <location>
        <position position="81"/>
    </location>
    <ligand>
        <name>5-phospho-alpha-D-ribose 1-diphosphate</name>
        <dbReference type="ChEBI" id="CHEBI:58017"/>
    </ligand>
</feature>
<evidence type="ECO:0000256" key="2">
    <source>
        <dbReference type="ARBA" id="ARBA00022605"/>
    </source>
</evidence>
<comment type="caution">
    <text evidence="12">The sequence shown here is derived from an EMBL/GenBank/DDBJ whole genome shotgun (WGS) entry which is preliminary data.</text>
</comment>
<feature type="binding site" evidence="9">
    <location>
        <position position="225"/>
    </location>
    <ligand>
        <name>Mg(2+)</name>
        <dbReference type="ChEBI" id="CHEBI:18420"/>
        <label>2</label>
    </ligand>
</feature>
<dbReference type="FunFam" id="3.40.1030.10:FF:000002">
    <property type="entry name" value="Anthranilate phosphoribosyltransferase"/>
    <property type="match status" value="1"/>
</dbReference>
<evidence type="ECO:0000313" key="12">
    <source>
        <dbReference type="EMBL" id="MCD7109752.1"/>
    </source>
</evidence>
<feature type="binding site" evidence="9">
    <location>
        <position position="167"/>
    </location>
    <ligand>
        <name>anthranilate</name>
        <dbReference type="ChEBI" id="CHEBI:16567"/>
        <label>2</label>
    </ligand>
</feature>
<dbReference type="PANTHER" id="PTHR43285">
    <property type="entry name" value="ANTHRANILATE PHOSPHORIBOSYLTRANSFERASE"/>
    <property type="match status" value="1"/>
</dbReference>
<dbReference type="Pfam" id="PF00591">
    <property type="entry name" value="Glycos_transf_3"/>
    <property type="match status" value="1"/>
</dbReference>
<evidence type="ECO:0000259" key="11">
    <source>
        <dbReference type="Pfam" id="PF02885"/>
    </source>
</evidence>
<evidence type="ECO:0000256" key="4">
    <source>
        <dbReference type="ARBA" id="ARBA00022679"/>
    </source>
</evidence>
<keyword evidence="4 9" id="KW-0808">Transferase</keyword>
<feature type="binding site" evidence="9">
    <location>
        <begin position="109"/>
        <end position="117"/>
    </location>
    <ligand>
        <name>5-phospho-alpha-D-ribose 1-diphosphate</name>
        <dbReference type="ChEBI" id="CHEBI:58017"/>
    </ligand>
</feature>
<dbReference type="EC" id="2.4.2.18" evidence="9"/>
<feature type="domain" description="Glycosyl transferase family 3 N-terminal" evidence="11">
    <location>
        <begin position="5"/>
        <end position="66"/>
    </location>
</feature>
<protein>
    <recommendedName>
        <fullName evidence="9">Anthranilate phosphoribosyltransferase</fullName>
        <ecNumber evidence="9">2.4.2.18</ecNumber>
    </recommendedName>
</protein>